<accession>A0A2C6Z356</accession>
<dbReference type="EMBL" id="PDNU01000082">
    <property type="protein sequence ID" value="PHK92951.1"/>
    <property type="molecule type" value="Genomic_DNA"/>
</dbReference>
<dbReference type="Proteomes" id="UP000223527">
    <property type="component" value="Unassembled WGS sequence"/>
</dbReference>
<keyword evidence="2" id="KW-1185">Reference proteome</keyword>
<comment type="caution">
    <text evidence="1">The sequence shown here is derived from an EMBL/GenBank/DDBJ whole genome shotgun (WGS) entry which is preliminary data.</text>
</comment>
<reference evidence="1 2" key="1">
    <citation type="submission" date="2017-10" db="EMBL/GenBank/DDBJ databases">
        <authorList>
            <person name="Banno H."/>
            <person name="Chua N.-H."/>
        </authorList>
    </citation>
    <scope>NUCLEOTIDE SEQUENCE [LARGE SCALE GENOMIC DNA]</scope>
    <source>
        <strain evidence="1 2">YW11</strain>
    </source>
</reference>
<evidence type="ECO:0000313" key="2">
    <source>
        <dbReference type="Proteomes" id="UP000223527"/>
    </source>
</evidence>
<gene>
    <name evidence="1" type="ORF">CR162_21200</name>
</gene>
<sequence length="66" mass="7320">MEPAPAPAPVVDGRSLRATGRTAHLNLKATAETREHIVRIAQEQGWLMAEVIEHAIQALNKQLERK</sequence>
<evidence type="ECO:0000313" key="1">
    <source>
        <dbReference type="EMBL" id="PHK92951.1"/>
    </source>
</evidence>
<protein>
    <submittedName>
        <fullName evidence="1">Uncharacterized protein</fullName>
    </submittedName>
</protein>
<organism evidence="1 2">
    <name type="scientific">Teichococcus rhizosphaerae</name>
    <dbReference type="NCBI Taxonomy" id="1335062"/>
    <lineage>
        <taxon>Bacteria</taxon>
        <taxon>Pseudomonadati</taxon>
        <taxon>Pseudomonadota</taxon>
        <taxon>Alphaproteobacteria</taxon>
        <taxon>Acetobacterales</taxon>
        <taxon>Roseomonadaceae</taxon>
        <taxon>Roseomonas</taxon>
    </lineage>
</organism>
<dbReference type="AlphaFoldDB" id="A0A2C6Z356"/>
<proteinExistence type="predicted"/>
<name>A0A2C6Z356_9PROT</name>